<dbReference type="GO" id="GO:0004042">
    <property type="term" value="F:L-glutamate N-acetyltransferase activity"/>
    <property type="evidence" value="ECO:0007669"/>
    <property type="project" value="InterPro"/>
</dbReference>
<evidence type="ECO:0000256" key="7">
    <source>
        <dbReference type="SAM" id="MobiDB-lite"/>
    </source>
</evidence>
<dbReference type="GO" id="GO:0006526">
    <property type="term" value="P:L-arginine biosynthetic process"/>
    <property type="evidence" value="ECO:0007669"/>
    <property type="project" value="InterPro"/>
</dbReference>
<dbReference type="PIRSF" id="PIRSF000423">
    <property type="entry name" value="ArgA"/>
    <property type="match status" value="1"/>
</dbReference>
<evidence type="ECO:0000259" key="8">
    <source>
        <dbReference type="PROSITE" id="PS51186"/>
    </source>
</evidence>
<evidence type="ECO:0000256" key="1">
    <source>
        <dbReference type="ARBA" id="ARBA00004925"/>
    </source>
</evidence>
<dbReference type="SUPFAM" id="SSF53633">
    <property type="entry name" value="Carbamate kinase-like"/>
    <property type="match status" value="1"/>
</dbReference>
<sequence>MYRASGTSLQGRRGLAAGPKCRDGAWRRRAQGQRASTSGQGRSGGDRGPGSETTPLHPHTDEGVVDASPRRKEPTGSESYSHVNVMSNSEDLPKLVSFFRQASPYIGQHFGKTFVVMLPGYITEGRHDVLDRVLQDVALLQNLGVRLCLVLGATASIDRVLRQMGEAEVDFAGGYRVTSKVALQAARQAAGAMRIEIESRLSKFFPAGTTRRHGYNQRRVEATNGTTAPGGHLRPPVRVVSGNFVMATHRGVVEGVNFEHTGEVRAIWADAIAQYMEQNQVVLLDNLGYTERGEVLNCSSFEVARKASSALKADKLIVYHGEDVASLSLPAWIGLSDDGWCCSPGGGGLENAQLAKEPTGGIGADSKVAELSLAIQACREGVPRTHLIDAYADGALFLELYTRDGFGTMVSKDLYEGMRQATPADLDQLLLLLQPLERVGTLIRRSEDEVRADLEGFTVIEREGRLIGCSLLKDLGGSVGEISAFVVQEEFRTEHRGDALLDFVEQRARGLGLETLVLLTTRTGDWFSARGFESRGTAYLTRGILPEHRLREVDPRRESMLFVKELEQGVVGPPGSRIGY</sequence>
<comment type="similarity">
    <text evidence="2">Belongs to the acetyltransferase family. ArgA subfamily.</text>
</comment>
<dbReference type="Gene3D" id="3.40.1160.10">
    <property type="entry name" value="Acetylglutamate kinase-like"/>
    <property type="match status" value="1"/>
</dbReference>
<dbReference type="SUPFAM" id="SSF55729">
    <property type="entry name" value="Acyl-CoA N-acyltransferases (Nat)"/>
    <property type="match status" value="1"/>
</dbReference>
<dbReference type="PANTHER" id="PTHR30602:SF12">
    <property type="entry name" value="AMINO-ACID ACETYLTRANSFERASE NAGS1, CHLOROPLASTIC-RELATED"/>
    <property type="match status" value="1"/>
</dbReference>
<dbReference type="NCBIfam" id="NF003641">
    <property type="entry name" value="PRK05279.1"/>
    <property type="match status" value="1"/>
</dbReference>
<dbReference type="InterPro" id="IPR036393">
    <property type="entry name" value="AceGlu_kinase-like_sf"/>
</dbReference>
<dbReference type="Proteomes" id="UP001472866">
    <property type="component" value="Chromosome 05"/>
</dbReference>
<evidence type="ECO:0000256" key="6">
    <source>
        <dbReference type="ARBA" id="ARBA00048372"/>
    </source>
</evidence>
<evidence type="ECO:0000256" key="2">
    <source>
        <dbReference type="ARBA" id="ARBA00009145"/>
    </source>
</evidence>
<accession>A0AAX4P7X2</accession>
<dbReference type="EMBL" id="CP151505">
    <property type="protein sequence ID" value="WZN62136.1"/>
    <property type="molecule type" value="Genomic_DNA"/>
</dbReference>
<comment type="catalytic activity">
    <reaction evidence="6">
        <text>L-glutamate + acetyl-CoA = N-acetyl-L-glutamate + CoA + H(+)</text>
        <dbReference type="Rhea" id="RHEA:24292"/>
        <dbReference type="ChEBI" id="CHEBI:15378"/>
        <dbReference type="ChEBI" id="CHEBI:29985"/>
        <dbReference type="ChEBI" id="CHEBI:44337"/>
        <dbReference type="ChEBI" id="CHEBI:57287"/>
        <dbReference type="ChEBI" id="CHEBI:57288"/>
        <dbReference type="EC" id="2.3.1.1"/>
    </reaction>
</comment>
<evidence type="ECO:0000256" key="4">
    <source>
        <dbReference type="ARBA" id="ARBA00022679"/>
    </source>
</evidence>
<evidence type="ECO:0000313" key="9">
    <source>
        <dbReference type="EMBL" id="WZN62136.1"/>
    </source>
</evidence>
<feature type="region of interest" description="Disordered" evidence="7">
    <location>
        <begin position="1"/>
        <end position="85"/>
    </location>
</feature>
<dbReference type="AlphaFoldDB" id="A0AAX4P7X2"/>
<dbReference type="InterPro" id="IPR001048">
    <property type="entry name" value="Asp/Glu/Uridylate_kinase"/>
</dbReference>
<dbReference type="NCBIfam" id="TIGR01890">
    <property type="entry name" value="N-Ac-Glu-synth"/>
    <property type="match status" value="1"/>
</dbReference>
<dbReference type="Pfam" id="PF00583">
    <property type="entry name" value="Acetyltransf_1"/>
    <property type="match status" value="1"/>
</dbReference>
<dbReference type="PROSITE" id="PS51186">
    <property type="entry name" value="GNAT"/>
    <property type="match status" value="1"/>
</dbReference>
<dbReference type="Pfam" id="PF00696">
    <property type="entry name" value="AA_kinase"/>
    <property type="match status" value="1"/>
</dbReference>
<dbReference type="GO" id="GO:0005737">
    <property type="term" value="C:cytoplasm"/>
    <property type="evidence" value="ECO:0007669"/>
    <property type="project" value="InterPro"/>
</dbReference>
<dbReference type="InterPro" id="IPR016181">
    <property type="entry name" value="Acyl_CoA_acyltransferase"/>
</dbReference>
<dbReference type="CDD" id="cd04301">
    <property type="entry name" value="NAT_SF"/>
    <property type="match status" value="1"/>
</dbReference>
<keyword evidence="10" id="KW-1185">Reference proteome</keyword>
<dbReference type="InterPro" id="IPR000182">
    <property type="entry name" value="GNAT_dom"/>
</dbReference>
<dbReference type="PANTHER" id="PTHR30602">
    <property type="entry name" value="AMINO-ACID ACETYLTRANSFERASE"/>
    <property type="match status" value="1"/>
</dbReference>
<feature type="domain" description="N-acetyltransferase" evidence="8">
    <location>
        <begin position="416"/>
        <end position="567"/>
    </location>
</feature>
<organism evidence="9 10">
    <name type="scientific">Chloropicon roscoffensis</name>
    <dbReference type="NCBI Taxonomy" id="1461544"/>
    <lineage>
        <taxon>Eukaryota</taxon>
        <taxon>Viridiplantae</taxon>
        <taxon>Chlorophyta</taxon>
        <taxon>Chloropicophyceae</taxon>
        <taxon>Chloropicales</taxon>
        <taxon>Chloropicaceae</taxon>
        <taxon>Chloropicon</taxon>
    </lineage>
</organism>
<name>A0AAX4P7X2_9CHLO</name>
<evidence type="ECO:0000313" key="10">
    <source>
        <dbReference type="Proteomes" id="UP001472866"/>
    </source>
</evidence>
<feature type="compositionally biased region" description="Basic and acidic residues" evidence="7">
    <location>
        <begin position="58"/>
        <end position="75"/>
    </location>
</feature>
<evidence type="ECO:0000256" key="5">
    <source>
        <dbReference type="ARBA" id="ARBA00023315"/>
    </source>
</evidence>
<evidence type="ECO:0000256" key="3">
    <source>
        <dbReference type="ARBA" id="ARBA00012697"/>
    </source>
</evidence>
<keyword evidence="4" id="KW-0808">Transferase</keyword>
<dbReference type="EC" id="2.3.1.1" evidence="3"/>
<protein>
    <recommendedName>
        <fullName evidence="3">amino-acid N-acetyltransferase</fullName>
        <ecNumber evidence="3">2.3.1.1</ecNumber>
    </recommendedName>
</protein>
<comment type="pathway">
    <text evidence="1">Amino-acid biosynthesis; L-arginine biosynthesis; N(2)-acetyl-L-ornithine from L-glutamate: step 1/4.</text>
</comment>
<dbReference type="InterPro" id="IPR010167">
    <property type="entry name" value="NH2A_AcTrfase"/>
</dbReference>
<feature type="compositionally biased region" description="Polar residues" evidence="7">
    <location>
        <begin position="1"/>
        <end position="10"/>
    </location>
</feature>
<keyword evidence="5" id="KW-0012">Acyltransferase</keyword>
<feature type="compositionally biased region" description="Polar residues" evidence="7">
    <location>
        <begin position="76"/>
        <end position="85"/>
    </location>
</feature>
<dbReference type="Gene3D" id="3.40.630.30">
    <property type="match status" value="1"/>
</dbReference>
<dbReference type="HAMAP" id="MF_01105">
    <property type="entry name" value="N_acetyl_glu_synth"/>
    <property type="match status" value="1"/>
</dbReference>
<gene>
    <name evidence="9" type="ORF">HKI87_05g36720</name>
</gene>
<reference evidence="9 10" key="1">
    <citation type="submission" date="2024-03" db="EMBL/GenBank/DDBJ databases">
        <title>Complete genome sequence of the green alga Chloropicon roscoffensis RCC1871.</title>
        <authorList>
            <person name="Lemieux C."/>
            <person name="Pombert J.-F."/>
            <person name="Otis C."/>
            <person name="Turmel M."/>
        </authorList>
    </citation>
    <scope>NUCLEOTIDE SEQUENCE [LARGE SCALE GENOMIC DNA]</scope>
    <source>
        <strain evidence="9 10">RCC1871</strain>
    </source>
</reference>
<proteinExistence type="inferred from homology"/>